<reference evidence="2" key="1">
    <citation type="submission" date="2015-06" db="EMBL/GenBank/DDBJ databases">
        <authorList>
            <person name="Bertelli C."/>
        </authorList>
    </citation>
    <scope>NUCLEOTIDE SEQUENCE [LARGE SCALE GENOMIC DNA]</scope>
    <source>
        <strain evidence="2">CRIB-30</strain>
    </source>
</reference>
<dbReference type="AlphaFoldDB" id="A0A0H5DPZ9"/>
<proteinExistence type="predicted"/>
<protein>
    <submittedName>
        <fullName evidence="1">Uncharacterized protein</fullName>
    </submittedName>
</protein>
<organism evidence="1 2">
    <name type="scientific">Estrella lausannensis</name>
    <dbReference type="NCBI Taxonomy" id="483423"/>
    <lineage>
        <taxon>Bacteria</taxon>
        <taxon>Pseudomonadati</taxon>
        <taxon>Chlamydiota</taxon>
        <taxon>Chlamydiia</taxon>
        <taxon>Parachlamydiales</taxon>
        <taxon>Candidatus Criblamydiaceae</taxon>
        <taxon>Estrella</taxon>
    </lineage>
</organism>
<dbReference type="Proteomes" id="UP000220251">
    <property type="component" value="Unassembled WGS sequence"/>
</dbReference>
<sequence>MNKKLYLKLKKQYLSFSDKSLEKIYLFKKLHAGRITASESVRLSYLVEMITEADYLDYLKIEREAAEI</sequence>
<accession>A0A0H5DPZ9</accession>
<gene>
    <name evidence="1" type="ORF">ELAC_0218</name>
</gene>
<evidence type="ECO:0000313" key="2">
    <source>
        <dbReference type="Proteomes" id="UP000220251"/>
    </source>
</evidence>
<name>A0A0H5DPZ9_9BACT</name>
<evidence type="ECO:0000313" key="1">
    <source>
        <dbReference type="EMBL" id="CRX37579.1"/>
    </source>
</evidence>
<dbReference type="RefSeq" id="WP_098037440.1">
    <property type="nucleotide sequence ID" value="NZ_CWGJ01000003.1"/>
</dbReference>
<keyword evidence="2" id="KW-1185">Reference proteome</keyword>
<dbReference type="EMBL" id="CWGJ01000003">
    <property type="protein sequence ID" value="CRX37579.1"/>
    <property type="molecule type" value="Genomic_DNA"/>
</dbReference>